<dbReference type="AlphaFoldDB" id="A0A417XT14"/>
<comment type="caution">
    <text evidence="2">The sequence shown here is derived from an EMBL/GenBank/DDBJ whole genome shotgun (WGS) entry which is preliminary data.</text>
</comment>
<dbReference type="CDD" id="cd05289">
    <property type="entry name" value="MDR_like_2"/>
    <property type="match status" value="1"/>
</dbReference>
<dbReference type="RefSeq" id="WP_118928876.1">
    <property type="nucleotide sequence ID" value="NZ_QXGH01000046.1"/>
</dbReference>
<dbReference type="Proteomes" id="UP000283644">
    <property type="component" value="Unassembled WGS sequence"/>
</dbReference>
<dbReference type="InterPro" id="IPR036291">
    <property type="entry name" value="NAD(P)-bd_dom_sf"/>
</dbReference>
<dbReference type="PANTHER" id="PTHR44013">
    <property type="entry name" value="ZINC-TYPE ALCOHOL DEHYDROGENASE-LIKE PROTEIN C16A3.02C"/>
    <property type="match status" value="1"/>
</dbReference>
<evidence type="ECO:0000313" key="3">
    <source>
        <dbReference type="Proteomes" id="UP000283644"/>
    </source>
</evidence>
<dbReference type="InterPro" id="IPR011032">
    <property type="entry name" value="GroES-like_sf"/>
</dbReference>
<dbReference type="InterPro" id="IPR052733">
    <property type="entry name" value="Chloroplast_QOR"/>
</dbReference>
<dbReference type="SMART" id="SM00829">
    <property type="entry name" value="PKS_ER"/>
    <property type="match status" value="1"/>
</dbReference>
<dbReference type="Pfam" id="PF08240">
    <property type="entry name" value="ADH_N"/>
    <property type="match status" value="1"/>
</dbReference>
<accession>A0A417XT14</accession>
<dbReference type="PANTHER" id="PTHR44013:SF1">
    <property type="entry name" value="ZINC-TYPE ALCOHOL DEHYDROGENASE-LIKE PROTEIN C16A3.02C"/>
    <property type="match status" value="1"/>
</dbReference>
<organism evidence="2 3">
    <name type="scientific">Nocardioides immobilis</name>
    <dbReference type="NCBI Taxonomy" id="2049295"/>
    <lineage>
        <taxon>Bacteria</taxon>
        <taxon>Bacillati</taxon>
        <taxon>Actinomycetota</taxon>
        <taxon>Actinomycetes</taxon>
        <taxon>Propionibacteriales</taxon>
        <taxon>Nocardioidaceae</taxon>
        <taxon>Nocardioides</taxon>
    </lineage>
</organism>
<proteinExistence type="predicted"/>
<reference evidence="2 3" key="1">
    <citation type="submission" date="2018-09" db="EMBL/GenBank/DDBJ databases">
        <title>Genome sequencing of Nocardioides immobilis CCTCC AB 2017083 for comparison to Nocardioides silvaticus.</title>
        <authorList>
            <person name="Li C."/>
            <person name="Wang G."/>
        </authorList>
    </citation>
    <scope>NUCLEOTIDE SEQUENCE [LARGE SCALE GENOMIC DNA]</scope>
    <source>
        <strain evidence="2 3">CCTCC AB 2017083</strain>
    </source>
</reference>
<protein>
    <submittedName>
        <fullName evidence="2">NADP-dependent oxidoreductase</fullName>
    </submittedName>
</protein>
<gene>
    <name evidence="2" type="ORF">D0Z08_29575</name>
</gene>
<evidence type="ECO:0000313" key="2">
    <source>
        <dbReference type="EMBL" id="RHW23466.1"/>
    </source>
</evidence>
<name>A0A417XT14_9ACTN</name>
<sequence length="327" mass="33675">MRALVIDGFGGPEQLRVAEVPTPTPGEGEVLVEVAYAGMNPADWKCREGWLAPFFDYRFPFVLGFDLAGTVAEVGPGVTEVAVGDRVAGYTKQGMGEWGSYAQYAVVLSSGLEVLPDHVPLHEAAALPTAGIAAWEGVFGSGQVAEGSAVLVHGASGGVGGYAVQIARNAGARVAATCRADNADYVRGLGAELVIDYRTGSVADAVRSWAPEGIDLVVDAVGQGTLLSAVDMVRPGGRIAPIATLVPDEVPHDAAAAESRGVRVVPTMTTYDRSGTQLRDLVALLADGAITSPEVEIVGLDAAADAHRRIADGHVRGKVVLALDAVG</sequence>
<dbReference type="Gene3D" id="3.90.180.10">
    <property type="entry name" value="Medium-chain alcohol dehydrogenases, catalytic domain"/>
    <property type="match status" value="1"/>
</dbReference>
<evidence type="ECO:0000259" key="1">
    <source>
        <dbReference type="SMART" id="SM00829"/>
    </source>
</evidence>
<dbReference type="SUPFAM" id="SSF50129">
    <property type="entry name" value="GroES-like"/>
    <property type="match status" value="1"/>
</dbReference>
<feature type="domain" description="Enoyl reductase (ER)" evidence="1">
    <location>
        <begin position="10"/>
        <end position="321"/>
    </location>
</feature>
<dbReference type="GO" id="GO:0016491">
    <property type="term" value="F:oxidoreductase activity"/>
    <property type="evidence" value="ECO:0007669"/>
    <property type="project" value="InterPro"/>
</dbReference>
<dbReference type="Gene3D" id="3.40.50.720">
    <property type="entry name" value="NAD(P)-binding Rossmann-like Domain"/>
    <property type="match status" value="1"/>
</dbReference>
<dbReference type="OrthoDB" id="7355832at2"/>
<keyword evidence="3" id="KW-1185">Reference proteome</keyword>
<dbReference type="Pfam" id="PF13602">
    <property type="entry name" value="ADH_zinc_N_2"/>
    <property type="match status" value="1"/>
</dbReference>
<dbReference type="SUPFAM" id="SSF51735">
    <property type="entry name" value="NAD(P)-binding Rossmann-fold domains"/>
    <property type="match status" value="1"/>
</dbReference>
<dbReference type="InterPro" id="IPR020843">
    <property type="entry name" value="ER"/>
</dbReference>
<dbReference type="InterPro" id="IPR013154">
    <property type="entry name" value="ADH-like_N"/>
</dbReference>
<dbReference type="EMBL" id="QXGH01000046">
    <property type="protein sequence ID" value="RHW23466.1"/>
    <property type="molecule type" value="Genomic_DNA"/>
</dbReference>